<dbReference type="Proteomes" id="UP001143910">
    <property type="component" value="Unassembled WGS sequence"/>
</dbReference>
<reference evidence="1" key="1">
    <citation type="submission" date="2022-08" db="EMBL/GenBank/DDBJ databases">
        <title>Genome Sequence of Lecanicillium fungicola.</title>
        <authorList>
            <person name="Buettner E."/>
        </authorList>
    </citation>
    <scope>NUCLEOTIDE SEQUENCE</scope>
    <source>
        <strain evidence="1">Babe33</strain>
    </source>
</reference>
<proteinExistence type="predicted"/>
<dbReference type="EMBL" id="JANJQO010001009">
    <property type="protein sequence ID" value="KAJ2973204.1"/>
    <property type="molecule type" value="Genomic_DNA"/>
</dbReference>
<name>A0ACC1N2R9_9HYPO</name>
<keyword evidence="2" id="KW-1185">Reference proteome</keyword>
<protein>
    <submittedName>
        <fullName evidence="1">Uncharacterized protein</fullName>
    </submittedName>
</protein>
<gene>
    <name evidence="1" type="ORF">NQ176_g6739</name>
</gene>
<comment type="caution">
    <text evidence="1">The sequence shown here is derived from an EMBL/GenBank/DDBJ whole genome shotgun (WGS) entry which is preliminary data.</text>
</comment>
<evidence type="ECO:0000313" key="1">
    <source>
        <dbReference type="EMBL" id="KAJ2973204.1"/>
    </source>
</evidence>
<sequence length="235" mass="25193">MADHADPRLSSEKAHTDSSMTETAEKQQQQLQEPTPAESLQDVTEKQDENSNVNHEAAVPEYPNALKLTLTLFALCISIFLVALDQTIIAPALGAITGQFNSTKDIGWYGSAYLLTSTCLQPIYGVIYRHFNVKWSFLTAIFIFEVGSLICAVAPSSVAFIVGRAVAGMGVAGLFSGAIVILSHSLPLSKRPLAFGLIGGMWGIASVAGPLLGGAFTENVTWRWCFYINLPVGGI</sequence>
<evidence type="ECO:0000313" key="2">
    <source>
        <dbReference type="Proteomes" id="UP001143910"/>
    </source>
</evidence>
<accession>A0ACC1N2R9</accession>
<organism evidence="1 2">
    <name type="scientific">Zarea fungicola</name>
    <dbReference type="NCBI Taxonomy" id="93591"/>
    <lineage>
        <taxon>Eukaryota</taxon>
        <taxon>Fungi</taxon>
        <taxon>Dikarya</taxon>
        <taxon>Ascomycota</taxon>
        <taxon>Pezizomycotina</taxon>
        <taxon>Sordariomycetes</taxon>
        <taxon>Hypocreomycetidae</taxon>
        <taxon>Hypocreales</taxon>
        <taxon>Cordycipitaceae</taxon>
        <taxon>Zarea</taxon>
    </lineage>
</organism>